<dbReference type="Proteomes" id="UP000476411">
    <property type="component" value="Chromosome"/>
</dbReference>
<reference evidence="4 5" key="1">
    <citation type="submission" date="2020-01" db="EMBL/GenBank/DDBJ databases">
        <title>Complete genome sequence of Chitinophaga sp. H33E-04 isolated from quinoa roots.</title>
        <authorList>
            <person name="Weon H.-Y."/>
            <person name="Lee S.A."/>
        </authorList>
    </citation>
    <scope>NUCLEOTIDE SEQUENCE [LARGE SCALE GENOMIC DNA]</scope>
    <source>
        <strain evidence="4 5">H33E-04</strain>
    </source>
</reference>
<dbReference type="Gene3D" id="2.40.50.100">
    <property type="match status" value="1"/>
</dbReference>
<feature type="signal peptide" evidence="2">
    <location>
        <begin position="1"/>
        <end position="24"/>
    </location>
</feature>
<evidence type="ECO:0000256" key="2">
    <source>
        <dbReference type="SAM" id="SignalP"/>
    </source>
</evidence>
<keyword evidence="2" id="KW-0732">Signal</keyword>
<dbReference type="NCBIfam" id="TIGR01730">
    <property type="entry name" value="RND_mfp"/>
    <property type="match status" value="1"/>
</dbReference>
<comment type="similarity">
    <text evidence="1">Belongs to the membrane fusion protein (MFP) (TC 8.A.1) family.</text>
</comment>
<dbReference type="GO" id="GO:0015562">
    <property type="term" value="F:efflux transmembrane transporter activity"/>
    <property type="evidence" value="ECO:0007669"/>
    <property type="project" value="TreeGrafter"/>
</dbReference>
<dbReference type="SUPFAM" id="SSF111369">
    <property type="entry name" value="HlyD-like secretion proteins"/>
    <property type="match status" value="1"/>
</dbReference>
<accession>A0A6B9ZPH6</accession>
<dbReference type="KEGG" id="chih:GWR21_29300"/>
<proteinExistence type="inferred from homology"/>
<dbReference type="Gene3D" id="2.40.30.170">
    <property type="match status" value="1"/>
</dbReference>
<name>A0A6B9ZPH6_9BACT</name>
<dbReference type="PANTHER" id="PTHR30469">
    <property type="entry name" value="MULTIDRUG RESISTANCE PROTEIN MDTA"/>
    <property type="match status" value="1"/>
</dbReference>
<evidence type="ECO:0000259" key="3">
    <source>
        <dbReference type="Pfam" id="PF25989"/>
    </source>
</evidence>
<organism evidence="4 5">
    <name type="scientific">Chitinophaga agri</name>
    <dbReference type="NCBI Taxonomy" id="2703787"/>
    <lineage>
        <taxon>Bacteria</taxon>
        <taxon>Pseudomonadati</taxon>
        <taxon>Bacteroidota</taxon>
        <taxon>Chitinophagia</taxon>
        <taxon>Chitinophagales</taxon>
        <taxon>Chitinophagaceae</taxon>
        <taxon>Chitinophaga</taxon>
    </lineage>
</organism>
<dbReference type="Pfam" id="PF25989">
    <property type="entry name" value="YknX_C"/>
    <property type="match status" value="1"/>
</dbReference>
<dbReference type="EMBL" id="CP048113">
    <property type="protein sequence ID" value="QHS63531.1"/>
    <property type="molecule type" value="Genomic_DNA"/>
</dbReference>
<dbReference type="Gene3D" id="1.10.287.470">
    <property type="entry name" value="Helix hairpin bin"/>
    <property type="match status" value="1"/>
</dbReference>
<evidence type="ECO:0000313" key="4">
    <source>
        <dbReference type="EMBL" id="QHS63531.1"/>
    </source>
</evidence>
<protein>
    <submittedName>
        <fullName evidence="4">Efflux RND transporter periplasmic adaptor subunit</fullName>
    </submittedName>
</protein>
<keyword evidence="5" id="KW-1185">Reference proteome</keyword>
<feature type="domain" description="YknX-like C-terminal permuted SH3-like" evidence="3">
    <location>
        <begin position="298"/>
        <end position="358"/>
    </location>
</feature>
<gene>
    <name evidence="4" type="ORF">GWR21_29300</name>
</gene>
<dbReference type="GO" id="GO:1990281">
    <property type="term" value="C:efflux pump complex"/>
    <property type="evidence" value="ECO:0007669"/>
    <property type="project" value="TreeGrafter"/>
</dbReference>
<dbReference type="AlphaFoldDB" id="A0A6B9ZPH6"/>
<sequence>MFPFKHSAVSYLAGFILATVGLHACNQARSARDSSTDQDTSLVQVSDAITTVKTAEAKRQPFEYHLKTEGKIRAAREQIFISETAGKIAVFAGANGRRYGAGNTIAVLDQALIKMKLERAELSRFNASREYESQLLGYQELLKGRPLEEQDSIRKKLRIATGLAVAEQDIRETREMLNHAIIKAPFNGVLSGVLVQQGSHLSAGERLFTLYTDHDLYVETEVMETDFKILKPGLVCDLLPVSERNAMIKGVVENIDPYVNAHGMVTLRIKIMQSPADARLFPGMHCSALVNARVAEGIVIPKAALVKRNEKPVVFTYANGKAIWNDVSIGHDNGKEVEITGGLKAGEKVIITNNLQLVHESAVKEESQ</sequence>
<dbReference type="RefSeq" id="WP_162335247.1">
    <property type="nucleotide sequence ID" value="NZ_CP048113.1"/>
</dbReference>
<dbReference type="InterPro" id="IPR058637">
    <property type="entry name" value="YknX-like_C"/>
</dbReference>
<feature type="chain" id="PRO_5025580792" evidence="2">
    <location>
        <begin position="25"/>
        <end position="368"/>
    </location>
</feature>
<evidence type="ECO:0000313" key="5">
    <source>
        <dbReference type="Proteomes" id="UP000476411"/>
    </source>
</evidence>
<dbReference type="InterPro" id="IPR006143">
    <property type="entry name" value="RND_pump_MFP"/>
</dbReference>
<evidence type="ECO:0000256" key="1">
    <source>
        <dbReference type="ARBA" id="ARBA00009477"/>
    </source>
</evidence>
<dbReference type="PANTHER" id="PTHR30469:SF15">
    <property type="entry name" value="HLYD FAMILY OF SECRETION PROTEINS"/>
    <property type="match status" value="1"/>
</dbReference>
<dbReference type="Gene3D" id="2.40.420.20">
    <property type="match status" value="1"/>
</dbReference>